<keyword evidence="2 5" id="KW-0167">Capsid protein</keyword>
<dbReference type="Pfam" id="PF01785">
    <property type="entry name" value="Closter_coat"/>
    <property type="match status" value="1"/>
</dbReference>
<evidence type="ECO:0000313" key="5">
    <source>
        <dbReference type="EMBL" id="AAC25120.1"/>
    </source>
</evidence>
<reference evidence="5" key="2">
    <citation type="submission" date="1998-03" db="EMBL/GenBank/DDBJ databases">
        <authorList>
            <person name="Dolja V."/>
            <person name="Peremyslov V."/>
            <person name="Hagivara Y."/>
        </authorList>
    </citation>
    <scope>NUCLEOTIDE SEQUENCE</scope>
    <source>
        <strain evidence="5">Californian</strain>
    </source>
</reference>
<accession>O89910</accession>
<evidence type="ECO:0000256" key="3">
    <source>
        <dbReference type="ARBA" id="ARBA00022844"/>
    </source>
</evidence>
<dbReference type="EMBL" id="AF056575">
    <property type="protein sequence ID" value="AAC25120.1"/>
    <property type="molecule type" value="Genomic_RNA"/>
</dbReference>
<evidence type="ECO:0000256" key="1">
    <source>
        <dbReference type="ARBA" id="ARBA00004328"/>
    </source>
</evidence>
<reference evidence="5" key="1">
    <citation type="journal article" date="1998" name="J. Virol.">
        <title>Genes required for replication of the 15.5-kilobase RNA genome of a plant closterovirus.</title>
        <authorList>
            <person name="Peremyslov V.V."/>
            <person name="Hagiwara Y."/>
            <person name="Dolja V.V."/>
        </authorList>
    </citation>
    <scope>NUCLEOTIDE SEQUENCE</scope>
    <source>
        <strain evidence="5">Californian</strain>
    </source>
</reference>
<organism evidence="5">
    <name type="scientific">Beet yellows virus</name>
    <dbReference type="NCBI Taxonomy" id="12161"/>
    <lineage>
        <taxon>Viruses</taxon>
        <taxon>Riboviria</taxon>
        <taxon>Orthornavirae</taxon>
        <taxon>Kitrinoviricota</taxon>
        <taxon>Alsuviricetes</taxon>
        <taxon>Martellivirales</taxon>
        <taxon>Closteroviridae</taxon>
        <taxon>Closterovirus</taxon>
        <taxon>Closterovirus flavibetae</taxon>
    </lineage>
</organism>
<sequence>MGSAEPISAIATFENVSLVDQTCLHGEDCDKLRRNFEECLKLKGVPEDKLGLALGLCLYSCATIGTSNKVSVQPTSTFIKASFGSGKELFLTHGELRSFLDSQKLLEGKPNKLRCFCRTFQKDYISFAKEYRGRLPPIARANRHGLPAEDHYLAADFISTSTELTDLQQGRLLLARENATHTEFSSESPVTSLKQLGRGLATGK</sequence>
<keyword evidence="3" id="KW-0946">Virion</keyword>
<comment type="subcellular location">
    <subcellularLocation>
        <location evidence="1">Virion</location>
    </subcellularLocation>
</comment>
<feature type="compositionally biased region" description="Polar residues" evidence="4">
    <location>
        <begin position="183"/>
        <end position="194"/>
    </location>
</feature>
<feature type="region of interest" description="Disordered" evidence="4">
    <location>
        <begin position="183"/>
        <end position="204"/>
    </location>
</feature>
<name>O89910_9CLOS</name>
<dbReference type="InterPro" id="IPR002679">
    <property type="entry name" value="Closter_coat"/>
</dbReference>
<protein>
    <submittedName>
        <fullName evidence="5">Major coat protein</fullName>
    </submittedName>
</protein>
<dbReference type="GO" id="GO:0019028">
    <property type="term" value="C:viral capsid"/>
    <property type="evidence" value="ECO:0007669"/>
    <property type="project" value="UniProtKB-KW"/>
</dbReference>
<evidence type="ECO:0000256" key="2">
    <source>
        <dbReference type="ARBA" id="ARBA00022561"/>
    </source>
</evidence>
<evidence type="ECO:0000256" key="4">
    <source>
        <dbReference type="SAM" id="MobiDB-lite"/>
    </source>
</evidence>
<proteinExistence type="predicted"/>